<accession>A0A0A1VS24</accession>
<organism evidence="2 3">
    <name type="scientific">Microcystis aeruginosa NIES-44</name>
    <dbReference type="NCBI Taxonomy" id="449439"/>
    <lineage>
        <taxon>Bacteria</taxon>
        <taxon>Bacillati</taxon>
        <taxon>Cyanobacteriota</taxon>
        <taxon>Cyanophyceae</taxon>
        <taxon>Oscillatoriophycideae</taxon>
        <taxon>Chroococcales</taxon>
        <taxon>Microcystaceae</taxon>
        <taxon>Microcystis</taxon>
    </lineage>
</organism>
<gene>
    <name evidence="2" type="ORF">N44_01083</name>
</gene>
<dbReference type="Proteomes" id="UP000030321">
    <property type="component" value="Unassembled WGS sequence"/>
</dbReference>
<dbReference type="AlphaFoldDB" id="A0A0A1VS24"/>
<evidence type="ECO:0008006" key="4">
    <source>
        <dbReference type="Google" id="ProtNLM"/>
    </source>
</evidence>
<protein>
    <recommendedName>
        <fullName evidence="4">ISKra4 family transposase</fullName>
    </recommendedName>
</protein>
<name>A0A0A1VS24_MICAE</name>
<feature type="region of interest" description="Disordered" evidence="1">
    <location>
        <begin position="1"/>
        <end position="33"/>
    </location>
</feature>
<reference evidence="3" key="1">
    <citation type="journal article" date="2015" name="Genome">
        <title>Whole Genome Sequence of the Non-Microcystin-Producing Microcystis aeruginosa Strain NIES-44.</title>
        <authorList>
            <person name="Okano K."/>
            <person name="Miyata N."/>
            <person name="Ozaki Y."/>
        </authorList>
    </citation>
    <scope>NUCLEOTIDE SEQUENCE [LARGE SCALE GENOMIC DNA]</scope>
    <source>
        <strain evidence="3">NIES-44</strain>
    </source>
</reference>
<proteinExistence type="predicted"/>
<dbReference type="NCBIfam" id="NF033572">
    <property type="entry name" value="transpos_ISKra4"/>
    <property type="match status" value="1"/>
</dbReference>
<evidence type="ECO:0000256" key="1">
    <source>
        <dbReference type="SAM" id="MobiDB-lite"/>
    </source>
</evidence>
<dbReference type="EMBL" id="BBPA01000021">
    <property type="protein sequence ID" value="GAL92525.1"/>
    <property type="molecule type" value="Genomic_DNA"/>
</dbReference>
<sequence length="313" mass="35581">MRREDLRPSTQKRAIAGQRKLKKRLTAGEKRNSKRMATVAAVYTINPLSRTAAQIVNPKPDQGSKRPRPQAKRVWASLVKEPETVISVAFDEALSRDPHQQKNWVALVDGNQTQLRLLQELAQKHDIRLTIVLDLIHLIEYLWKAAFVFHAPSSQAAEDWVSERLLRILEGKSSSVAAAMGGCATRLKLTDEQRTSVDKCANYLLNHRDYLRYQDYLAAGFPIATGVIEGACRYLIKDRMDITGARWSLKGTEAVLRLRSLQVSGDWPDYWHFHLQQEHQRHHRALYQDGVPLLTTVIQACCSTTSRHTAMLV</sequence>
<evidence type="ECO:0000313" key="3">
    <source>
        <dbReference type="Proteomes" id="UP000030321"/>
    </source>
</evidence>
<comment type="caution">
    <text evidence="2">The sequence shown here is derived from an EMBL/GenBank/DDBJ whole genome shotgun (WGS) entry which is preliminary data.</text>
</comment>
<evidence type="ECO:0000313" key="2">
    <source>
        <dbReference type="EMBL" id="GAL92525.1"/>
    </source>
</evidence>